<dbReference type="AlphaFoldDB" id="A0A6G6ISR7"/>
<dbReference type="EMBL" id="CP049140">
    <property type="protein sequence ID" value="QIE85993.1"/>
    <property type="molecule type" value="Genomic_DNA"/>
</dbReference>
<comment type="similarity">
    <text evidence="1">Belongs to the enoyl-CoA hydratase/isomerase family.</text>
</comment>
<evidence type="ECO:0000313" key="3">
    <source>
        <dbReference type="EMBL" id="QIE85993.1"/>
    </source>
</evidence>
<dbReference type="Proteomes" id="UP000501063">
    <property type="component" value="Chromosome"/>
</dbReference>
<dbReference type="GO" id="GO:0016853">
    <property type="term" value="F:isomerase activity"/>
    <property type="evidence" value="ECO:0007669"/>
    <property type="project" value="UniProtKB-KW"/>
</dbReference>
<evidence type="ECO:0000313" key="4">
    <source>
        <dbReference type="Proteomes" id="UP000501063"/>
    </source>
</evidence>
<evidence type="ECO:0000256" key="2">
    <source>
        <dbReference type="SAM" id="MobiDB-lite"/>
    </source>
</evidence>
<evidence type="ECO:0000256" key="1">
    <source>
        <dbReference type="ARBA" id="ARBA00005254"/>
    </source>
</evidence>
<name>A0A6G6ISR7_PSENT</name>
<dbReference type="KEGG" id="pnt:G5B91_06825"/>
<dbReference type="InterPro" id="IPR001753">
    <property type="entry name" value="Enoyl-CoA_hydra/iso"/>
</dbReference>
<accession>A0A6G6ISR7</accession>
<sequence>MPPSRSSESSNRRNASHPIPEEQTVNFSTLSLQQDGELLRVTISNPPINLMSHTMIEELFQLVGHLHMNPGIKVVLFESADEDFFIAHFDLEGLAESVSNPEHASKYPDINSLQALALSWQAVPQITIAKINGRCRGGGLEFTQGLSMRFATTESLFCFPEASGGFLAAGGGTTFTALAAGPARALEFLLSARDFNGSEAERYGLINRALPANELDAYVDDLIGRLLKRSPAVIAMHREALRQIFQNAVEPIFAGLASENDGMRAGLAGSEVQDGITMLLAAGQTRENELDLPGTLARLQPPAK</sequence>
<dbReference type="Gene3D" id="3.90.226.10">
    <property type="entry name" value="2-enoyl-CoA Hydratase, Chain A, domain 1"/>
    <property type="match status" value="1"/>
</dbReference>
<proteinExistence type="inferred from homology"/>
<organism evidence="3 4">
    <name type="scientific">Pseudomonas nitroreducens</name>
    <dbReference type="NCBI Taxonomy" id="46680"/>
    <lineage>
        <taxon>Bacteria</taxon>
        <taxon>Pseudomonadati</taxon>
        <taxon>Pseudomonadota</taxon>
        <taxon>Gammaproteobacteria</taxon>
        <taxon>Pseudomonadales</taxon>
        <taxon>Pseudomonadaceae</taxon>
        <taxon>Pseudomonas</taxon>
    </lineage>
</organism>
<protein>
    <submittedName>
        <fullName evidence="3">Enoyl-CoA hydratase/isomerase family protein</fullName>
    </submittedName>
</protein>
<dbReference type="CDD" id="cd06558">
    <property type="entry name" value="crotonase-like"/>
    <property type="match status" value="1"/>
</dbReference>
<feature type="compositionally biased region" description="Low complexity" evidence="2">
    <location>
        <begin position="1"/>
        <end position="13"/>
    </location>
</feature>
<feature type="region of interest" description="Disordered" evidence="2">
    <location>
        <begin position="1"/>
        <end position="22"/>
    </location>
</feature>
<dbReference type="PANTHER" id="PTHR11941:SF54">
    <property type="entry name" value="ENOYL-COA HYDRATASE, MITOCHONDRIAL"/>
    <property type="match status" value="1"/>
</dbReference>
<dbReference type="Pfam" id="PF00378">
    <property type="entry name" value="ECH_1"/>
    <property type="match status" value="1"/>
</dbReference>
<reference evidence="3 4" key="1">
    <citation type="submission" date="2020-02" db="EMBL/GenBank/DDBJ databases">
        <title>Integrative conjugative elements (ICEs) and plasmids drive adaptation of Pseudomonas nitroreducens strain HBP1 to wastewater environment.</title>
        <authorList>
            <person name="Sentchilo V."/>
            <person name="Carraro N."/>
            <person name="Bertelli C."/>
            <person name="van der Meer J.R."/>
        </authorList>
    </citation>
    <scope>NUCLEOTIDE SEQUENCE [LARGE SCALE GENOMIC DNA]</scope>
    <source>
        <strain evidence="3 4">HBP1</strain>
    </source>
</reference>
<dbReference type="InterPro" id="IPR029045">
    <property type="entry name" value="ClpP/crotonase-like_dom_sf"/>
</dbReference>
<keyword evidence="3" id="KW-0413">Isomerase</keyword>
<dbReference type="PANTHER" id="PTHR11941">
    <property type="entry name" value="ENOYL-COA HYDRATASE-RELATED"/>
    <property type="match status" value="1"/>
</dbReference>
<dbReference type="SUPFAM" id="SSF52096">
    <property type="entry name" value="ClpP/crotonase"/>
    <property type="match status" value="1"/>
</dbReference>
<gene>
    <name evidence="3" type="ORF">G5B91_06825</name>
</gene>
<dbReference type="GO" id="GO:0006635">
    <property type="term" value="P:fatty acid beta-oxidation"/>
    <property type="evidence" value="ECO:0007669"/>
    <property type="project" value="TreeGrafter"/>
</dbReference>